<evidence type="ECO:0000313" key="7">
    <source>
        <dbReference type="Proteomes" id="UP000297861"/>
    </source>
</evidence>
<dbReference type="InterPro" id="IPR050301">
    <property type="entry name" value="NTE"/>
</dbReference>
<evidence type="ECO:0000256" key="1">
    <source>
        <dbReference type="ARBA" id="ARBA00022801"/>
    </source>
</evidence>
<feature type="domain" description="PNPLA" evidence="5">
    <location>
        <begin position="14"/>
        <end position="172"/>
    </location>
</feature>
<dbReference type="Pfam" id="PF01734">
    <property type="entry name" value="Patatin"/>
    <property type="match status" value="1"/>
</dbReference>
<name>A0A4Y8KYU0_9BACT</name>
<keyword evidence="1 4" id="KW-0378">Hydrolase</keyword>
<dbReference type="GO" id="GO:0016787">
    <property type="term" value="F:hydrolase activity"/>
    <property type="evidence" value="ECO:0007669"/>
    <property type="project" value="UniProtKB-UniRule"/>
</dbReference>
<feature type="short sequence motif" description="GXGXXG" evidence="4">
    <location>
        <begin position="18"/>
        <end position="23"/>
    </location>
</feature>
<dbReference type="Proteomes" id="UP000297861">
    <property type="component" value="Unassembled WGS sequence"/>
</dbReference>
<keyword evidence="3 4" id="KW-0443">Lipid metabolism</keyword>
<dbReference type="PROSITE" id="PS51635">
    <property type="entry name" value="PNPLA"/>
    <property type="match status" value="1"/>
</dbReference>
<proteinExistence type="predicted"/>
<dbReference type="GO" id="GO:0016042">
    <property type="term" value="P:lipid catabolic process"/>
    <property type="evidence" value="ECO:0007669"/>
    <property type="project" value="UniProtKB-UniRule"/>
</dbReference>
<dbReference type="CDD" id="cd07205">
    <property type="entry name" value="Pat_PNPLA6_PNPLA7_NTE1_like"/>
    <property type="match status" value="1"/>
</dbReference>
<dbReference type="RefSeq" id="WP_134436913.1">
    <property type="nucleotide sequence ID" value="NZ_SOML01000009.1"/>
</dbReference>
<organism evidence="6 7">
    <name type="scientific">Dysgonomonas capnocytophagoides</name>
    <dbReference type="NCBI Taxonomy" id="45254"/>
    <lineage>
        <taxon>Bacteria</taxon>
        <taxon>Pseudomonadati</taxon>
        <taxon>Bacteroidota</taxon>
        <taxon>Bacteroidia</taxon>
        <taxon>Bacteroidales</taxon>
        <taxon>Dysgonomonadaceae</taxon>
        <taxon>Dysgonomonas</taxon>
    </lineage>
</organism>
<evidence type="ECO:0000259" key="5">
    <source>
        <dbReference type="PROSITE" id="PS51635"/>
    </source>
</evidence>
<dbReference type="InterPro" id="IPR002641">
    <property type="entry name" value="PNPLA_dom"/>
</dbReference>
<keyword evidence="7" id="KW-1185">Reference proteome</keyword>
<feature type="short sequence motif" description="DGA/G" evidence="4">
    <location>
        <begin position="159"/>
        <end position="161"/>
    </location>
</feature>
<protein>
    <submittedName>
        <fullName evidence="6">Phospholipase</fullName>
    </submittedName>
</protein>
<gene>
    <name evidence="6" type="ORF">E2605_13835</name>
</gene>
<evidence type="ECO:0000256" key="4">
    <source>
        <dbReference type="PROSITE-ProRule" id="PRU01161"/>
    </source>
</evidence>
<dbReference type="SUPFAM" id="SSF52151">
    <property type="entry name" value="FabD/lysophospholipase-like"/>
    <property type="match status" value="1"/>
</dbReference>
<dbReference type="PANTHER" id="PTHR14226">
    <property type="entry name" value="NEUROPATHY TARGET ESTERASE/SWISS CHEESE D.MELANOGASTER"/>
    <property type="match status" value="1"/>
</dbReference>
<dbReference type="AlphaFoldDB" id="A0A4Y8KYU0"/>
<reference evidence="6 7" key="1">
    <citation type="submission" date="2019-03" db="EMBL/GenBank/DDBJ databases">
        <title>San Antonio Military Medical Center submission to MRSN (WRAIR), pending publication.</title>
        <authorList>
            <person name="Blyth D.M."/>
            <person name="Mccarthy S.L."/>
            <person name="Schall S.E."/>
            <person name="Stam J.A."/>
            <person name="Ong A.C."/>
            <person name="Mcgann P.T."/>
        </authorList>
    </citation>
    <scope>NUCLEOTIDE SEQUENCE [LARGE SCALE GENOMIC DNA]</scope>
    <source>
        <strain evidence="6 7">MRSN571793</strain>
    </source>
</reference>
<keyword evidence="2 4" id="KW-0442">Lipid degradation</keyword>
<feature type="short sequence motif" description="GXSXG" evidence="4">
    <location>
        <begin position="45"/>
        <end position="49"/>
    </location>
</feature>
<dbReference type="EMBL" id="SOML01000009">
    <property type="protein sequence ID" value="TFD94897.1"/>
    <property type="molecule type" value="Genomic_DNA"/>
</dbReference>
<dbReference type="STRING" id="1121485.GCA_000426485_03198"/>
<dbReference type="Gene3D" id="3.40.1090.10">
    <property type="entry name" value="Cytosolic phospholipase A2 catalytic domain"/>
    <property type="match status" value="2"/>
</dbReference>
<dbReference type="OrthoDB" id="9770965at2"/>
<accession>A0A4Y8KYU0</accession>
<comment type="caution">
    <text evidence="6">The sequence shown here is derived from an EMBL/GenBank/DDBJ whole genome shotgun (WGS) entry which is preliminary data.</text>
</comment>
<feature type="active site" description="Proton acceptor" evidence="4">
    <location>
        <position position="159"/>
    </location>
</feature>
<dbReference type="PANTHER" id="PTHR14226:SF78">
    <property type="entry name" value="SLR0060 PROTEIN"/>
    <property type="match status" value="1"/>
</dbReference>
<sequence>MPHEDEEYKYKLGLALSGGGAKGFAHIGVLKAMDEQGLHPDIIAGTSAGAFAGVLYADGNSPDEIMSFFKKKSFKEFAELTIPHTGIFKTDRFKRFLKTHLKAKTFEDLQIPMKIIATDLANGTSVVFDSGPLIPAVIASCAFPIIFTPALINEVYYVDGGLFKNFPVTPIRFDCETVIGVNVAPLTKQEYKNSLLYIAERSFHYMSVSNSFADRKLCDILIETNALSKYAMFTLDHTQEIANIGYEAAQKEFEKIKNQAIINRVSENKEIKKI</sequence>
<evidence type="ECO:0000256" key="3">
    <source>
        <dbReference type="ARBA" id="ARBA00023098"/>
    </source>
</evidence>
<evidence type="ECO:0000313" key="6">
    <source>
        <dbReference type="EMBL" id="TFD94897.1"/>
    </source>
</evidence>
<feature type="active site" description="Nucleophile" evidence="4">
    <location>
        <position position="47"/>
    </location>
</feature>
<dbReference type="InterPro" id="IPR016035">
    <property type="entry name" value="Acyl_Trfase/lysoPLipase"/>
</dbReference>
<evidence type="ECO:0000256" key="2">
    <source>
        <dbReference type="ARBA" id="ARBA00022963"/>
    </source>
</evidence>